<dbReference type="Pfam" id="PF13460">
    <property type="entry name" value="NAD_binding_10"/>
    <property type="match status" value="1"/>
</dbReference>
<dbReference type="InterPro" id="IPR036291">
    <property type="entry name" value="NAD(P)-bd_dom_sf"/>
</dbReference>
<evidence type="ECO:0000259" key="1">
    <source>
        <dbReference type="Pfam" id="PF13460"/>
    </source>
</evidence>
<gene>
    <name evidence="2" type="ordered locus">Dgeo_1224</name>
</gene>
<organism evidence="2 3">
    <name type="scientific">Deinococcus geothermalis (strain DSM 11300 / CIP 105573 / AG-3a)</name>
    <dbReference type="NCBI Taxonomy" id="319795"/>
    <lineage>
        <taxon>Bacteria</taxon>
        <taxon>Thermotogati</taxon>
        <taxon>Deinococcota</taxon>
        <taxon>Deinococci</taxon>
        <taxon>Deinococcales</taxon>
        <taxon>Deinococcaceae</taxon>
        <taxon>Deinococcus</taxon>
    </lineage>
</organism>
<dbReference type="AlphaFoldDB" id="Q1IZ13"/>
<dbReference type="RefSeq" id="WP_011530358.1">
    <property type="nucleotide sequence ID" value="NC_008025.1"/>
</dbReference>
<evidence type="ECO:0000313" key="3">
    <source>
        <dbReference type="Proteomes" id="UP000002431"/>
    </source>
</evidence>
<dbReference type="Proteomes" id="UP000002431">
    <property type="component" value="Chromosome"/>
</dbReference>
<dbReference type="EMBL" id="CP000359">
    <property type="protein sequence ID" value="ABF45521.1"/>
    <property type="molecule type" value="Genomic_DNA"/>
</dbReference>
<name>Q1IZ13_DEIGD</name>
<accession>Q1IZ13</accession>
<dbReference type="STRING" id="319795.Dgeo_1224"/>
<dbReference type="SUPFAM" id="SSF51735">
    <property type="entry name" value="NAD(P)-binding Rossmann-fold domains"/>
    <property type="match status" value="1"/>
</dbReference>
<dbReference type="HOGENOM" id="CLU_025711_3_1_0"/>
<dbReference type="InterPro" id="IPR016040">
    <property type="entry name" value="NAD(P)-bd_dom"/>
</dbReference>
<dbReference type="eggNOG" id="COG2910">
    <property type="taxonomic scope" value="Bacteria"/>
</dbReference>
<dbReference type="GO" id="GO:0016646">
    <property type="term" value="F:oxidoreductase activity, acting on the CH-NH group of donors, NAD or NADP as acceptor"/>
    <property type="evidence" value="ECO:0007669"/>
    <property type="project" value="TreeGrafter"/>
</dbReference>
<dbReference type="PANTHER" id="PTHR43355">
    <property type="entry name" value="FLAVIN REDUCTASE (NADPH)"/>
    <property type="match status" value="1"/>
</dbReference>
<reference evidence="2" key="1">
    <citation type="submission" date="2006-04" db="EMBL/GenBank/DDBJ databases">
        <title>Complete sequence of chromosome of Deinococcus geothermalis DSM 11300.</title>
        <authorList>
            <consortium name="US DOE Joint Genome Institute"/>
            <person name="Copeland A."/>
            <person name="Lucas S."/>
            <person name="Lapidus A."/>
            <person name="Barry K."/>
            <person name="Detter J.C."/>
            <person name="Glavina del Rio T."/>
            <person name="Hammon N."/>
            <person name="Israni S."/>
            <person name="Dalin E."/>
            <person name="Tice H."/>
            <person name="Pitluck S."/>
            <person name="Brettin T."/>
            <person name="Bruce D."/>
            <person name="Han C."/>
            <person name="Tapia R."/>
            <person name="Saunders E."/>
            <person name="Gilna P."/>
            <person name="Schmutz J."/>
            <person name="Larimer F."/>
            <person name="Land M."/>
            <person name="Hauser L."/>
            <person name="Kyrpides N."/>
            <person name="Kim E."/>
            <person name="Daly M.J."/>
            <person name="Fredrickson J.K."/>
            <person name="Makarova K.S."/>
            <person name="Gaidamakova E.K."/>
            <person name="Zhai M."/>
            <person name="Richardson P."/>
        </authorList>
    </citation>
    <scope>NUCLEOTIDE SEQUENCE</scope>
    <source>
        <strain evidence="2">DSM 11300</strain>
    </source>
</reference>
<dbReference type="InterPro" id="IPR051606">
    <property type="entry name" value="Polyketide_Oxido-like"/>
</dbReference>
<dbReference type="PANTHER" id="PTHR43355:SF2">
    <property type="entry name" value="FLAVIN REDUCTASE (NADPH)"/>
    <property type="match status" value="1"/>
</dbReference>
<evidence type="ECO:0000313" key="2">
    <source>
        <dbReference type="EMBL" id="ABF45521.1"/>
    </source>
</evidence>
<dbReference type="CDD" id="cd05244">
    <property type="entry name" value="BVR-B_like_SDR_a"/>
    <property type="match status" value="1"/>
</dbReference>
<protein>
    <submittedName>
        <fullName evidence="2">NAD-dependent epimerase/dehydratase</fullName>
    </submittedName>
</protein>
<sequence length="201" mass="21458">MNILLIGGTGMVGSRILAEAQARGHHVTAASRHGETRLDANDTAALRAALVGRDALVVALGPSRTDPEAPKLVETYRRILDAVRGTGVRVLFVGGAGSLYAAPGVRLVDTPGFPEAYKSEALQAADALTLLRGVDDVNWTYFSPAIVIAPGERTGRYRLGLEEPVFDEAGESHISAEDYAVALLDELETPRHERQRFTAGN</sequence>
<dbReference type="Gene3D" id="3.40.50.720">
    <property type="entry name" value="NAD(P)-binding Rossmann-like Domain"/>
    <property type="match status" value="1"/>
</dbReference>
<keyword evidence="3" id="KW-1185">Reference proteome</keyword>
<feature type="domain" description="NAD(P)-binding" evidence="1">
    <location>
        <begin position="7"/>
        <end position="190"/>
    </location>
</feature>
<proteinExistence type="predicted"/>
<dbReference type="KEGG" id="dge:Dgeo_1224"/>